<reference evidence="3 4" key="1">
    <citation type="submission" date="2019-03" db="EMBL/GenBank/DDBJ databases">
        <title>Above-ground endophytic microbial communities from plants in different locations in the United States.</title>
        <authorList>
            <person name="Frank C."/>
        </authorList>
    </citation>
    <scope>NUCLEOTIDE SEQUENCE [LARGE SCALE GENOMIC DNA]</scope>
    <source>
        <strain evidence="3 4">LP_13_YM</strain>
    </source>
</reference>
<proteinExistence type="predicted"/>
<dbReference type="Proteomes" id="UP000295645">
    <property type="component" value="Unassembled WGS sequence"/>
</dbReference>
<dbReference type="EMBL" id="SMCS01000002">
    <property type="protein sequence ID" value="TCV95981.1"/>
    <property type="molecule type" value="Genomic_DNA"/>
</dbReference>
<name>A0A4R3YTW0_9GAMM</name>
<comment type="caution">
    <text evidence="3">The sequence shown here is derived from an EMBL/GenBank/DDBJ whole genome shotgun (WGS) entry which is preliminary data.</text>
</comment>
<dbReference type="AlphaFoldDB" id="A0A4R3YTW0"/>
<sequence length="118" mass="13062">MVSALSSFYQTIITYMGILIAVMGVLSVLTLRFFSKAAAEDMAHEAAKTAMHHYLETNKFRDEVSYAVQDIGLSGQLESVEKDLVAIKRHLKERQPSAFDNSEDEEGTIGLPPDKEAP</sequence>
<keyword evidence="2" id="KW-0812">Transmembrane</keyword>
<accession>A0A4R3YTW0</accession>
<evidence type="ECO:0000256" key="2">
    <source>
        <dbReference type="SAM" id="Phobius"/>
    </source>
</evidence>
<protein>
    <submittedName>
        <fullName evidence="3">Uncharacterized protein</fullName>
    </submittedName>
</protein>
<feature type="region of interest" description="Disordered" evidence="1">
    <location>
        <begin position="95"/>
        <end position="118"/>
    </location>
</feature>
<keyword evidence="4" id="KW-1185">Reference proteome</keyword>
<feature type="transmembrane region" description="Helical" evidence="2">
    <location>
        <begin position="12"/>
        <end position="34"/>
    </location>
</feature>
<organism evidence="3 4">
    <name type="scientific">Luteibacter rhizovicinus</name>
    <dbReference type="NCBI Taxonomy" id="242606"/>
    <lineage>
        <taxon>Bacteria</taxon>
        <taxon>Pseudomonadati</taxon>
        <taxon>Pseudomonadota</taxon>
        <taxon>Gammaproteobacteria</taxon>
        <taxon>Lysobacterales</taxon>
        <taxon>Rhodanobacteraceae</taxon>
        <taxon>Luteibacter</taxon>
    </lineage>
</organism>
<gene>
    <name evidence="3" type="ORF">EC912_102329</name>
</gene>
<keyword evidence="2" id="KW-1133">Transmembrane helix</keyword>
<keyword evidence="2" id="KW-0472">Membrane</keyword>
<evidence type="ECO:0000256" key="1">
    <source>
        <dbReference type="SAM" id="MobiDB-lite"/>
    </source>
</evidence>
<evidence type="ECO:0000313" key="3">
    <source>
        <dbReference type="EMBL" id="TCV95981.1"/>
    </source>
</evidence>
<evidence type="ECO:0000313" key="4">
    <source>
        <dbReference type="Proteomes" id="UP000295645"/>
    </source>
</evidence>